<dbReference type="RefSeq" id="WP_030738527.1">
    <property type="nucleotide sequence ID" value="NZ_CP009922.3"/>
</dbReference>
<keyword evidence="2" id="KW-0472">Membrane</keyword>
<evidence type="ECO:0000313" key="4">
    <source>
        <dbReference type="Proteomes" id="UP000034034"/>
    </source>
</evidence>
<feature type="transmembrane region" description="Helical" evidence="2">
    <location>
        <begin position="99"/>
        <end position="118"/>
    </location>
</feature>
<name>A0A0F7FQ13_9ACTN</name>
<evidence type="ECO:0000313" key="3">
    <source>
        <dbReference type="EMBL" id="AKG41509.1"/>
    </source>
</evidence>
<dbReference type="AlphaFoldDB" id="A0A0F7FQ13"/>
<gene>
    <name evidence="3" type="ORF">SXIM_01250</name>
</gene>
<keyword evidence="4" id="KW-1185">Reference proteome</keyword>
<protein>
    <submittedName>
        <fullName evidence="3">Integral membrane protein</fullName>
    </submittedName>
</protein>
<dbReference type="Proteomes" id="UP000034034">
    <property type="component" value="Chromosome"/>
</dbReference>
<dbReference type="PATRIC" id="fig|408015.6.peg.142"/>
<feature type="transmembrane region" description="Helical" evidence="2">
    <location>
        <begin position="160"/>
        <end position="179"/>
    </location>
</feature>
<evidence type="ECO:0000256" key="1">
    <source>
        <dbReference type="SAM" id="MobiDB-lite"/>
    </source>
</evidence>
<dbReference type="HOGENOM" id="CLU_114557_0_0_11"/>
<evidence type="ECO:0000256" key="2">
    <source>
        <dbReference type="SAM" id="Phobius"/>
    </source>
</evidence>
<feature type="region of interest" description="Disordered" evidence="1">
    <location>
        <begin position="1"/>
        <end position="23"/>
    </location>
</feature>
<reference evidence="3" key="1">
    <citation type="submission" date="2019-08" db="EMBL/GenBank/DDBJ databases">
        <title>Complete genome sequence of a mangrove-derived Streptomyces xiamenensis.</title>
        <authorList>
            <person name="Xu J."/>
        </authorList>
    </citation>
    <scope>NUCLEOTIDE SEQUENCE</scope>
    <source>
        <strain evidence="3">318</strain>
    </source>
</reference>
<keyword evidence="2" id="KW-1133">Transmembrane helix</keyword>
<sequence length="197" mass="20956">MPSPITADPSVRTSRHSSSPPADPLPLTVRRALAALRIATGVIFLWAFIDKTFGLGYATASQNSWLNGGSPARGYLLSVSSGPLESVFHSWAGQVWVDWAYMAGMLGVGLALVAGVALRITALAGGLMLLTLWVAEWPPARHLSDGSPSMSPNPLVDQHVVYIAVLVVLALCSAGRTWGLGGTWARLPLVARHPWLR</sequence>
<feature type="transmembrane region" description="Helical" evidence="2">
    <location>
        <begin position="32"/>
        <end position="49"/>
    </location>
</feature>
<dbReference type="KEGG" id="sxi:SXIM_01250"/>
<proteinExistence type="predicted"/>
<keyword evidence="2" id="KW-0812">Transmembrane</keyword>
<organism evidence="3 4">
    <name type="scientific">Streptomyces xiamenensis</name>
    <dbReference type="NCBI Taxonomy" id="408015"/>
    <lineage>
        <taxon>Bacteria</taxon>
        <taxon>Bacillati</taxon>
        <taxon>Actinomycetota</taxon>
        <taxon>Actinomycetes</taxon>
        <taxon>Kitasatosporales</taxon>
        <taxon>Streptomycetaceae</taxon>
        <taxon>Streptomyces</taxon>
    </lineage>
</organism>
<dbReference type="EMBL" id="CP009922">
    <property type="protein sequence ID" value="AKG41509.1"/>
    <property type="molecule type" value="Genomic_DNA"/>
</dbReference>
<accession>A0A0F7FQ13</accession>
<dbReference type="STRING" id="408015.SXIM_01250"/>